<evidence type="ECO:0000313" key="3">
    <source>
        <dbReference type="Proteomes" id="UP000887575"/>
    </source>
</evidence>
<feature type="domain" description="Calcineurin-like phosphoesterase" evidence="2">
    <location>
        <begin position="221"/>
        <end position="392"/>
    </location>
</feature>
<keyword evidence="1" id="KW-0472">Membrane</keyword>
<dbReference type="WBParaSite" id="MBELARI_LOCUS11926">
    <property type="protein sequence ID" value="MBELARI_LOCUS11926"/>
    <property type="gene ID" value="MBELARI_LOCUS11926"/>
</dbReference>
<sequence>MSAIPSPFPGSHLVLASIILYTLIHLFAKSWALSIDGYERGNRFRLISVAKLEISMFVLNIFVYHQLMKWFQDDQKQYGKFGATARRKTKQRASISLIIFLFLAHALYFMYYAPTWMQWLFFDLTSIACGLWTNVMAFVCGFFLVNLLITPFQNFKPTACLIALFSKVNYFKKLLFDRKEQIKFTFGFSIVLSLLMWYGADKIVIKEREFRIGNFTGDRELRFAVVSDIHAGASVYIEQVNRVAEALLSLKLDAVFIVGDMVDGEVKDIGKRVSPMFTVAQRFPTYFVTGNHDYYIGNVQEWLDLYKKNGIRVLSNEATMIHNICLAGATDIASHKAGIVSQEMNISLALSHCPPAGKATRVLLAHNPASVREIAASDLKTIDLVLSGHTHAGQFYVVFPAVYWILPYFYGVYDLPHPSTGKLMITAGSLYQGPPMKMLQMSEIWVVTLKNV</sequence>
<dbReference type="Gene3D" id="3.60.21.10">
    <property type="match status" value="1"/>
</dbReference>
<keyword evidence="1" id="KW-1133">Transmembrane helix</keyword>
<dbReference type="CDD" id="cd07385">
    <property type="entry name" value="MPP_YkuE_C"/>
    <property type="match status" value="1"/>
</dbReference>
<name>A0AAF3ED76_9BILA</name>
<dbReference type="Proteomes" id="UP000887575">
    <property type="component" value="Unassembled WGS sequence"/>
</dbReference>
<feature type="transmembrane region" description="Helical" evidence="1">
    <location>
        <begin position="12"/>
        <end position="32"/>
    </location>
</feature>
<evidence type="ECO:0000259" key="2">
    <source>
        <dbReference type="Pfam" id="PF00149"/>
    </source>
</evidence>
<dbReference type="PANTHER" id="PTHR31302:SF30">
    <property type="entry name" value="CALCINEURIN-LIKE PHOSPHOESTERASE DOMAIN-CONTAINING PROTEIN"/>
    <property type="match status" value="1"/>
</dbReference>
<protein>
    <recommendedName>
        <fullName evidence="2">Calcineurin-like phosphoesterase domain-containing protein</fullName>
    </recommendedName>
</protein>
<dbReference type="SUPFAM" id="SSF56300">
    <property type="entry name" value="Metallo-dependent phosphatases"/>
    <property type="match status" value="1"/>
</dbReference>
<dbReference type="AlphaFoldDB" id="A0AAF3ED76"/>
<reference evidence="4" key="1">
    <citation type="submission" date="2024-02" db="UniProtKB">
        <authorList>
            <consortium name="WormBaseParasite"/>
        </authorList>
    </citation>
    <scope>IDENTIFICATION</scope>
</reference>
<dbReference type="PANTHER" id="PTHR31302">
    <property type="entry name" value="TRANSMEMBRANE PROTEIN WITH METALLOPHOSPHOESTERASE DOMAIN-RELATED"/>
    <property type="match status" value="1"/>
</dbReference>
<dbReference type="InterPro" id="IPR051158">
    <property type="entry name" value="Metallophosphoesterase_sf"/>
</dbReference>
<organism evidence="3 4">
    <name type="scientific">Mesorhabditis belari</name>
    <dbReference type="NCBI Taxonomy" id="2138241"/>
    <lineage>
        <taxon>Eukaryota</taxon>
        <taxon>Metazoa</taxon>
        <taxon>Ecdysozoa</taxon>
        <taxon>Nematoda</taxon>
        <taxon>Chromadorea</taxon>
        <taxon>Rhabditida</taxon>
        <taxon>Rhabditina</taxon>
        <taxon>Rhabditomorpha</taxon>
        <taxon>Rhabditoidea</taxon>
        <taxon>Rhabditidae</taxon>
        <taxon>Mesorhabditinae</taxon>
        <taxon>Mesorhabditis</taxon>
    </lineage>
</organism>
<keyword evidence="1" id="KW-0812">Transmembrane</keyword>
<accession>A0AAF3ED76</accession>
<dbReference type="GO" id="GO:0016787">
    <property type="term" value="F:hydrolase activity"/>
    <property type="evidence" value="ECO:0007669"/>
    <property type="project" value="InterPro"/>
</dbReference>
<evidence type="ECO:0000256" key="1">
    <source>
        <dbReference type="SAM" id="Phobius"/>
    </source>
</evidence>
<feature type="transmembrane region" description="Helical" evidence="1">
    <location>
        <begin position="182"/>
        <end position="200"/>
    </location>
</feature>
<proteinExistence type="predicted"/>
<dbReference type="InterPro" id="IPR029052">
    <property type="entry name" value="Metallo-depent_PP-like"/>
</dbReference>
<feature type="transmembrane region" description="Helical" evidence="1">
    <location>
        <begin position="119"/>
        <end position="149"/>
    </location>
</feature>
<dbReference type="InterPro" id="IPR004843">
    <property type="entry name" value="Calcineurin-like_PHP"/>
</dbReference>
<feature type="transmembrane region" description="Helical" evidence="1">
    <location>
        <begin position="95"/>
        <end position="113"/>
    </location>
</feature>
<keyword evidence="3" id="KW-1185">Reference proteome</keyword>
<evidence type="ECO:0000313" key="4">
    <source>
        <dbReference type="WBParaSite" id="MBELARI_LOCUS11926"/>
    </source>
</evidence>
<dbReference type="Pfam" id="PF00149">
    <property type="entry name" value="Metallophos"/>
    <property type="match status" value="1"/>
</dbReference>